<accession>A0ABQ9XM93</accession>
<keyword evidence="3" id="KW-1185">Reference proteome</keyword>
<feature type="compositionally biased region" description="Basic residues" evidence="1">
    <location>
        <begin position="14"/>
        <end position="25"/>
    </location>
</feature>
<gene>
    <name evidence="2" type="ORF">BLNAU_11527</name>
</gene>
<dbReference type="EMBL" id="JARBJD010000090">
    <property type="protein sequence ID" value="KAK2953527.1"/>
    <property type="molecule type" value="Genomic_DNA"/>
</dbReference>
<sequence>MQSQQVSDVFRPQQRSHSRRRKHPRVSAEWKYHRKYPDGDLCGCSFRIIVLVLPSSRLDSSDCHQVTIYCTRKQPLLRGHVQKIASFRASFDYSRFVEWAF</sequence>
<name>A0ABQ9XM93_9EUKA</name>
<evidence type="ECO:0000313" key="2">
    <source>
        <dbReference type="EMBL" id="KAK2953527.1"/>
    </source>
</evidence>
<proteinExistence type="predicted"/>
<feature type="region of interest" description="Disordered" evidence="1">
    <location>
        <begin position="1"/>
        <end position="26"/>
    </location>
</feature>
<evidence type="ECO:0000256" key="1">
    <source>
        <dbReference type="SAM" id="MobiDB-lite"/>
    </source>
</evidence>
<protein>
    <submittedName>
        <fullName evidence="2">Uncharacterized protein</fullName>
    </submittedName>
</protein>
<comment type="caution">
    <text evidence="2">The sequence shown here is derived from an EMBL/GenBank/DDBJ whole genome shotgun (WGS) entry which is preliminary data.</text>
</comment>
<organism evidence="2 3">
    <name type="scientific">Blattamonas nauphoetae</name>
    <dbReference type="NCBI Taxonomy" id="2049346"/>
    <lineage>
        <taxon>Eukaryota</taxon>
        <taxon>Metamonada</taxon>
        <taxon>Preaxostyla</taxon>
        <taxon>Oxymonadida</taxon>
        <taxon>Blattamonas</taxon>
    </lineage>
</organism>
<dbReference type="Proteomes" id="UP001281761">
    <property type="component" value="Unassembled WGS sequence"/>
</dbReference>
<reference evidence="2 3" key="1">
    <citation type="journal article" date="2022" name="bioRxiv">
        <title>Genomics of Preaxostyla Flagellates Illuminates Evolutionary Transitions and the Path Towards Mitochondrial Loss.</title>
        <authorList>
            <person name="Novak L.V.F."/>
            <person name="Treitli S.C."/>
            <person name="Pyrih J."/>
            <person name="Halakuc P."/>
            <person name="Pipaliya S.V."/>
            <person name="Vacek V."/>
            <person name="Brzon O."/>
            <person name="Soukal P."/>
            <person name="Eme L."/>
            <person name="Dacks J.B."/>
            <person name="Karnkowska A."/>
            <person name="Elias M."/>
            <person name="Hampl V."/>
        </authorList>
    </citation>
    <scope>NUCLEOTIDE SEQUENCE [LARGE SCALE GENOMIC DNA]</scope>
    <source>
        <strain evidence="2">NAU3</strain>
        <tissue evidence="2">Gut</tissue>
    </source>
</reference>
<evidence type="ECO:0000313" key="3">
    <source>
        <dbReference type="Proteomes" id="UP001281761"/>
    </source>
</evidence>